<gene>
    <name evidence="2" type="ORF">JOC54_003665</name>
</gene>
<organism evidence="2 3">
    <name type="scientific">Shouchella xiaoxiensis</name>
    <dbReference type="NCBI Taxonomy" id="766895"/>
    <lineage>
        <taxon>Bacteria</taxon>
        <taxon>Bacillati</taxon>
        <taxon>Bacillota</taxon>
        <taxon>Bacilli</taxon>
        <taxon>Bacillales</taxon>
        <taxon>Bacillaceae</taxon>
        <taxon>Shouchella</taxon>
    </lineage>
</organism>
<keyword evidence="3" id="KW-1185">Reference proteome</keyword>
<dbReference type="EMBL" id="JAFBCV010000013">
    <property type="protein sequence ID" value="MBM7840384.1"/>
    <property type="molecule type" value="Genomic_DNA"/>
</dbReference>
<evidence type="ECO:0000313" key="2">
    <source>
        <dbReference type="EMBL" id="MBM7840384.1"/>
    </source>
</evidence>
<sequence>MALIQTNKWMERYIQYGKNQANRELYLKLFISPLQALFSYPSDGELANYLNRNGMFTPDDIEDVKMIIEQDYWSYANEHFLYLKKRWNGPNVPVYLLLASKKKARELANVGGKMGLSFADGIVLFIQSDIERFDLLALLTHEYHHVCRLTHTNEKENTITFLESIIMEGLAELGVQEELGERYCAPWTELYKETWKKIWEERFITERLMQTGRKNYKDILYGHSKKNIPPMLGYYYGYLLCTRAAERLQTNTQELLTTPAEKIYKWGLGEEKRV</sequence>
<dbReference type="Proteomes" id="UP001179280">
    <property type="component" value="Unassembled WGS sequence"/>
</dbReference>
<dbReference type="RefSeq" id="WP_204467947.1">
    <property type="nucleotide sequence ID" value="NZ_JAFBCV010000013.1"/>
</dbReference>
<feature type="domain" description="DUF2268" evidence="1">
    <location>
        <begin position="73"/>
        <end position="264"/>
    </location>
</feature>
<name>A0ABS2T0Y9_9BACI</name>
<reference evidence="2" key="1">
    <citation type="submission" date="2021-01" db="EMBL/GenBank/DDBJ databases">
        <title>Genomic Encyclopedia of Type Strains, Phase IV (KMG-IV): sequencing the most valuable type-strain genomes for metagenomic binning, comparative biology and taxonomic classification.</title>
        <authorList>
            <person name="Goeker M."/>
        </authorList>
    </citation>
    <scope>NUCLEOTIDE SEQUENCE</scope>
    <source>
        <strain evidence="2">DSM 21943</strain>
    </source>
</reference>
<evidence type="ECO:0000313" key="3">
    <source>
        <dbReference type="Proteomes" id="UP001179280"/>
    </source>
</evidence>
<protein>
    <submittedName>
        <fullName evidence="2">Uncharacterized protein YjaZ</fullName>
    </submittedName>
</protein>
<dbReference type="InterPro" id="IPR018728">
    <property type="entry name" value="DUF2268"/>
</dbReference>
<comment type="caution">
    <text evidence="2">The sequence shown here is derived from an EMBL/GenBank/DDBJ whole genome shotgun (WGS) entry which is preliminary data.</text>
</comment>
<evidence type="ECO:0000259" key="1">
    <source>
        <dbReference type="Pfam" id="PF10026"/>
    </source>
</evidence>
<proteinExistence type="predicted"/>
<accession>A0ABS2T0Y9</accession>
<dbReference type="Pfam" id="PF10026">
    <property type="entry name" value="DUF2268"/>
    <property type="match status" value="1"/>
</dbReference>